<dbReference type="InterPro" id="IPR019734">
    <property type="entry name" value="TPR_rpt"/>
</dbReference>
<dbReference type="KEGG" id="fgg:FSB75_14920"/>
<keyword evidence="1" id="KW-0802">TPR repeat</keyword>
<evidence type="ECO:0000313" key="2">
    <source>
        <dbReference type="EMBL" id="QEC58542.1"/>
    </source>
</evidence>
<accession>A0A5B8UQ74</accession>
<dbReference type="SUPFAM" id="SSF48452">
    <property type="entry name" value="TPR-like"/>
    <property type="match status" value="1"/>
</dbReference>
<dbReference type="OrthoDB" id="1490552at2"/>
<proteinExistence type="predicted"/>
<dbReference type="SMART" id="SM00028">
    <property type="entry name" value="TPR"/>
    <property type="match status" value="2"/>
</dbReference>
<evidence type="ECO:0000256" key="1">
    <source>
        <dbReference type="PROSITE-ProRule" id="PRU00339"/>
    </source>
</evidence>
<feature type="repeat" description="TPR" evidence="1">
    <location>
        <begin position="169"/>
        <end position="202"/>
    </location>
</feature>
<dbReference type="Proteomes" id="UP000321204">
    <property type="component" value="Chromosome"/>
</dbReference>
<dbReference type="EMBL" id="CP042433">
    <property type="protein sequence ID" value="QEC58542.1"/>
    <property type="molecule type" value="Genomic_DNA"/>
</dbReference>
<dbReference type="InterPro" id="IPR011990">
    <property type="entry name" value="TPR-like_helical_dom_sf"/>
</dbReference>
<protein>
    <submittedName>
        <fullName evidence="2">Tetratricopeptide repeat protein</fullName>
    </submittedName>
</protein>
<sequence>MAEHLPHDDGFGTDSVLYYAKKNLPQAQAARLASLENSVVRGDVAEQKLHLMHQLARYWSDSGRTFTPMAFYPYAFYTAEAARLENSEKSLSFAARLFLDALSNEEAHQLKHWEAEQAQDLFQRSLKLNPENDSAKVGLGATILYGGLDMPMKGIGMIRDVAEHKPENVYAQLTLAEASLMSGQLDKAVERLQNVLRLQPSSLQATLLLADTYERMNKKKEAAEAYQKALPLVTVPEMKKEIEKRITQLKNK</sequence>
<keyword evidence="3" id="KW-1185">Reference proteome</keyword>
<dbReference type="Pfam" id="PF12895">
    <property type="entry name" value="ANAPC3"/>
    <property type="match status" value="1"/>
</dbReference>
<organism evidence="2 3">
    <name type="scientific">Flavisolibacter ginsenosidimutans</name>
    <dbReference type="NCBI Taxonomy" id="661481"/>
    <lineage>
        <taxon>Bacteria</taxon>
        <taxon>Pseudomonadati</taxon>
        <taxon>Bacteroidota</taxon>
        <taxon>Chitinophagia</taxon>
        <taxon>Chitinophagales</taxon>
        <taxon>Chitinophagaceae</taxon>
        <taxon>Flavisolibacter</taxon>
    </lineage>
</organism>
<name>A0A5B8UQ74_9BACT</name>
<dbReference type="Gene3D" id="1.25.40.10">
    <property type="entry name" value="Tetratricopeptide repeat domain"/>
    <property type="match status" value="1"/>
</dbReference>
<evidence type="ECO:0000313" key="3">
    <source>
        <dbReference type="Proteomes" id="UP000321204"/>
    </source>
</evidence>
<gene>
    <name evidence="2" type="ORF">FSB75_14920</name>
</gene>
<dbReference type="AlphaFoldDB" id="A0A5B8UQ74"/>
<reference evidence="2 3" key="1">
    <citation type="journal article" date="2015" name="Int. J. Syst. Evol. Microbiol.">
        <title>Flavisolibacter ginsenosidimutans sp. nov., with ginsenoside-converting activity isolated from soil used for cultivating ginseng.</title>
        <authorList>
            <person name="Zhao Y."/>
            <person name="Liu Q."/>
            <person name="Kang M.S."/>
            <person name="Jin F."/>
            <person name="Yu H."/>
            <person name="Im W.T."/>
        </authorList>
    </citation>
    <scope>NUCLEOTIDE SEQUENCE [LARGE SCALE GENOMIC DNA]</scope>
    <source>
        <strain evidence="2 3">Gsoil 636</strain>
    </source>
</reference>
<dbReference type="PROSITE" id="PS50005">
    <property type="entry name" value="TPR"/>
    <property type="match status" value="1"/>
</dbReference>